<comment type="similarity">
    <text evidence="1">Belongs to the UPF0251 family.</text>
</comment>
<dbReference type="STRING" id="39480.EUAN_15660"/>
<proteinExistence type="inferred from homology"/>
<name>A0A1S1V679_9FIRM</name>
<dbReference type="Pfam" id="PF02001">
    <property type="entry name" value="DUF134"/>
    <property type="match status" value="1"/>
</dbReference>
<dbReference type="EMBL" id="MKIE01000005">
    <property type="protein sequence ID" value="OHW62118.1"/>
    <property type="molecule type" value="Genomic_DNA"/>
</dbReference>
<comment type="caution">
    <text evidence="2">The sequence shown here is derived from an EMBL/GenBank/DDBJ whole genome shotgun (WGS) entry which is preliminary data.</text>
</comment>
<accession>A0A1S1V679</accession>
<evidence type="ECO:0000313" key="2">
    <source>
        <dbReference type="EMBL" id="OHW62118.1"/>
    </source>
</evidence>
<dbReference type="OrthoDB" id="280278at2"/>
<dbReference type="PANTHER" id="PTHR37478:SF2">
    <property type="entry name" value="UPF0251 PROTEIN TK0562"/>
    <property type="match status" value="1"/>
</dbReference>
<sequence length="123" mass="14426">MSRPKKLRKVCEKPIFERFGPSGECCIRDTILMTLEEYEVIRLIDHRNLDQIETSEKMGVARSTIQRIYKEAREKLADALVNGKNLKIQGGQYELCEKKKQMKDCPDCPAQIRRRRRNKKTNA</sequence>
<dbReference type="Proteomes" id="UP000180254">
    <property type="component" value="Unassembled WGS sequence"/>
</dbReference>
<evidence type="ECO:0000313" key="3">
    <source>
        <dbReference type="Proteomes" id="UP000180254"/>
    </source>
</evidence>
<dbReference type="InterPro" id="IPR036388">
    <property type="entry name" value="WH-like_DNA-bd_sf"/>
</dbReference>
<dbReference type="SUPFAM" id="SSF88659">
    <property type="entry name" value="Sigma3 and sigma4 domains of RNA polymerase sigma factors"/>
    <property type="match status" value="1"/>
</dbReference>
<dbReference type="InterPro" id="IPR002852">
    <property type="entry name" value="UPF0251"/>
</dbReference>
<evidence type="ECO:0000256" key="1">
    <source>
        <dbReference type="ARBA" id="ARBA00009350"/>
    </source>
</evidence>
<dbReference type="Gene3D" id="1.10.10.10">
    <property type="entry name" value="Winged helix-like DNA-binding domain superfamily/Winged helix DNA-binding domain"/>
    <property type="match status" value="1"/>
</dbReference>
<keyword evidence="3" id="KW-1185">Reference proteome</keyword>
<dbReference type="RefSeq" id="WP_071063366.1">
    <property type="nucleotide sequence ID" value="NZ_MKIE01000005.1"/>
</dbReference>
<gene>
    <name evidence="2" type="ORF">EUAN_15660</name>
</gene>
<protein>
    <submittedName>
        <fullName evidence="2">Uncharacterized protein</fullName>
    </submittedName>
</protein>
<organism evidence="2 3">
    <name type="scientific">Andreesenia angusta</name>
    <dbReference type="NCBI Taxonomy" id="39480"/>
    <lineage>
        <taxon>Bacteria</taxon>
        <taxon>Bacillati</taxon>
        <taxon>Bacillota</taxon>
        <taxon>Tissierellia</taxon>
        <taxon>Tissierellales</taxon>
        <taxon>Gottschalkiaceae</taxon>
        <taxon>Andreesenia</taxon>
    </lineage>
</organism>
<reference evidence="2 3" key="1">
    <citation type="submission" date="2016-09" db="EMBL/GenBank/DDBJ databases">
        <title>Genome sequence of Eubacterium angustum.</title>
        <authorList>
            <person name="Poehlein A."/>
            <person name="Daniel R."/>
        </authorList>
    </citation>
    <scope>NUCLEOTIDE SEQUENCE [LARGE SCALE GENOMIC DNA]</scope>
    <source>
        <strain evidence="2 3">DSM 1989</strain>
    </source>
</reference>
<dbReference type="InterPro" id="IPR013324">
    <property type="entry name" value="RNA_pol_sigma_r3/r4-like"/>
</dbReference>
<dbReference type="PANTHER" id="PTHR37478">
    <property type="match status" value="1"/>
</dbReference>
<dbReference type="AlphaFoldDB" id="A0A1S1V679"/>